<evidence type="ECO:0000256" key="1">
    <source>
        <dbReference type="ARBA" id="ARBA00008455"/>
    </source>
</evidence>
<dbReference type="InterPro" id="IPR008964">
    <property type="entry name" value="Invasin/intimin_cell_adhesion"/>
</dbReference>
<accession>A0ABV2JB86</accession>
<feature type="domain" description="BIG2" evidence="3">
    <location>
        <begin position="646"/>
        <end position="723"/>
    </location>
</feature>
<dbReference type="CDD" id="cd02619">
    <property type="entry name" value="Peptidase_C1"/>
    <property type="match status" value="1"/>
</dbReference>
<feature type="domain" description="BIG2" evidence="3">
    <location>
        <begin position="512"/>
        <end position="590"/>
    </location>
</feature>
<dbReference type="InterPro" id="IPR013128">
    <property type="entry name" value="Peptidase_C1A"/>
</dbReference>
<dbReference type="Gene3D" id="3.90.70.10">
    <property type="entry name" value="Cysteine proteinases"/>
    <property type="match status" value="1"/>
</dbReference>
<dbReference type="PROSITE" id="PS00639">
    <property type="entry name" value="THIOL_PROTEASE_HIS"/>
    <property type="match status" value="1"/>
</dbReference>
<dbReference type="InterPro" id="IPR003343">
    <property type="entry name" value="Big_2"/>
</dbReference>
<comment type="similarity">
    <text evidence="1">Belongs to the peptidase C1 family.</text>
</comment>
<feature type="region of interest" description="Disordered" evidence="2">
    <location>
        <begin position="615"/>
        <end position="639"/>
    </location>
</feature>
<dbReference type="Pfam" id="PF00112">
    <property type="entry name" value="Peptidase_C1"/>
    <property type="match status" value="1"/>
</dbReference>
<protein>
    <submittedName>
        <fullName evidence="5">C1A family cysteine protease</fullName>
    </submittedName>
</protein>
<evidence type="ECO:0000313" key="5">
    <source>
        <dbReference type="EMBL" id="MET3617049.1"/>
    </source>
</evidence>
<dbReference type="RefSeq" id="WP_354367129.1">
    <property type="nucleotide sequence ID" value="NZ_JBEPMA010000003.1"/>
</dbReference>
<name>A0ABV2JB86_9FIRM</name>
<dbReference type="SUPFAM" id="SSF49373">
    <property type="entry name" value="Invasin/intimin cell-adhesion fragments"/>
    <property type="match status" value="2"/>
</dbReference>
<dbReference type="InterPro" id="IPR025660">
    <property type="entry name" value="Pept_his_AS"/>
</dbReference>
<dbReference type="Gene3D" id="2.60.40.1080">
    <property type="match status" value="2"/>
</dbReference>
<proteinExistence type="inferred from homology"/>
<evidence type="ECO:0000259" key="3">
    <source>
        <dbReference type="SMART" id="SM00635"/>
    </source>
</evidence>
<organism evidence="5 6">
    <name type="scientific">Peptoniphilus olsenii</name>
    <dbReference type="NCBI Taxonomy" id="411570"/>
    <lineage>
        <taxon>Bacteria</taxon>
        <taxon>Bacillati</taxon>
        <taxon>Bacillota</taxon>
        <taxon>Tissierellia</taxon>
        <taxon>Tissierellales</taxon>
        <taxon>Peptoniphilaceae</taxon>
        <taxon>Peptoniphilus</taxon>
    </lineage>
</organism>
<evidence type="ECO:0000259" key="4">
    <source>
        <dbReference type="SMART" id="SM00645"/>
    </source>
</evidence>
<keyword evidence="5" id="KW-0378">Hydrolase</keyword>
<dbReference type="InterPro" id="IPR040528">
    <property type="entry name" value="Lectin-like"/>
</dbReference>
<dbReference type="SMART" id="SM00645">
    <property type="entry name" value="Pept_C1"/>
    <property type="match status" value="1"/>
</dbReference>
<feature type="compositionally biased region" description="Pro residues" evidence="2">
    <location>
        <begin position="624"/>
        <end position="638"/>
    </location>
</feature>
<sequence length="842" mass="94499">MKRSFNILLVFLFCFMVVLEPITIVNAMGLSDESEKVKSSSILELSLENVDILDDANEDGGSLEVSPIFDDFFDSQKSGNIESPLNINFNYTKTRLRSMSEYIPSTYDLRQEKRVSPVKSQGLNGSCWSFATYGSMESILAKYGKYDFSEKHMRNTHDFDWGPNDGGNRDIATAYLASWKGPVREIDDPYDPVISFSPEGLVRSMEIDKVIYLPDVNGFEDTKEIKLAIMKYGGVYTVVNSSKYYEDKNNNSFYNAHGGPADHAVTIVGWDDNFSRNKFTSRPNENGAWICKNSWGTEYMDGGYYYVSYEDYHIGTSNAVFVPKNMDPKGKIYQYDPLGATRSVGYNKKGYMANIFKARENETLHEVGLYNVSMHTDYKIYLVKNVNKTSQLSTEKVEVASGSLKYPGYYTIDIGEHELLENEQFAIVVYMDATKSDYKFPLAIEAPIRNYSSKATAQEGQSFVSPTGDAWTDLSKELQNANVCVKAITTTGEVPKNDVIVPEIPNIDVVKEPDNVVFNEGENGYIRVNNIGKLSTKVLPEDFNDTEVKLFTNEKDIVKVDNDGTITPLKTGNANIYAEIQNSRGVIRTKFYLKVIPKDFRFDKMPEIPVIGEQEVETDNDYIPPKPGDPNYPQPPKPNIDESLPRYLSVTVPSITLEQDEVFDLSEKINIYPEKATQRDLHYSSENSDIASVTEEGIIAANQVGRTSIRVMTVNNISQSVVVNVLPKFSKKELQITDIDISDRSAGIFTITVSAEENGKGYSGPANIETVAGSEKYGFVTKNNRVYFSRGKCSIKYNGGQFGVWRTNFKSNIKIRDINANVVFEFSKDSKSPAVIKEVVGL</sequence>
<feature type="domain" description="Peptidase C1A papain C-terminal" evidence="4">
    <location>
        <begin position="103"/>
        <end position="324"/>
    </location>
</feature>
<dbReference type="InterPro" id="IPR000169">
    <property type="entry name" value="Pept_cys_AS"/>
</dbReference>
<keyword evidence="5" id="KW-0645">Protease</keyword>
<dbReference type="GO" id="GO:0008233">
    <property type="term" value="F:peptidase activity"/>
    <property type="evidence" value="ECO:0007669"/>
    <property type="project" value="UniProtKB-KW"/>
</dbReference>
<dbReference type="GO" id="GO:0006508">
    <property type="term" value="P:proteolysis"/>
    <property type="evidence" value="ECO:0007669"/>
    <property type="project" value="UniProtKB-KW"/>
</dbReference>
<evidence type="ECO:0000256" key="2">
    <source>
        <dbReference type="SAM" id="MobiDB-lite"/>
    </source>
</evidence>
<dbReference type="Proteomes" id="UP001549162">
    <property type="component" value="Unassembled WGS sequence"/>
</dbReference>
<dbReference type="SUPFAM" id="SSF54001">
    <property type="entry name" value="Cysteine proteinases"/>
    <property type="match status" value="1"/>
</dbReference>
<dbReference type="InterPro" id="IPR000668">
    <property type="entry name" value="Peptidase_C1A_C"/>
</dbReference>
<dbReference type="InterPro" id="IPR038765">
    <property type="entry name" value="Papain-like_cys_pep_sf"/>
</dbReference>
<dbReference type="EMBL" id="JBEPMA010000003">
    <property type="protein sequence ID" value="MET3617049.1"/>
    <property type="molecule type" value="Genomic_DNA"/>
</dbReference>
<comment type="caution">
    <text evidence="5">The sequence shown here is derived from an EMBL/GenBank/DDBJ whole genome shotgun (WGS) entry which is preliminary data.</text>
</comment>
<gene>
    <name evidence="5" type="ORF">ABID14_000677</name>
</gene>
<dbReference type="SMART" id="SM00635">
    <property type="entry name" value="BID_2"/>
    <property type="match status" value="2"/>
</dbReference>
<keyword evidence="6" id="KW-1185">Reference proteome</keyword>
<dbReference type="PANTHER" id="PTHR12411">
    <property type="entry name" value="CYSTEINE PROTEASE FAMILY C1-RELATED"/>
    <property type="match status" value="1"/>
</dbReference>
<evidence type="ECO:0000313" key="6">
    <source>
        <dbReference type="Proteomes" id="UP001549162"/>
    </source>
</evidence>
<reference evidence="5 6" key="1">
    <citation type="submission" date="2024-06" db="EMBL/GenBank/DDBJ databases">
        <title>Genomic Encyclopedia of Type Strains, Phase IV (KMG-IV): sequencing the most valuable type-strain genomes for metagenomic binning, comparative biology and taxonomic classification.</title>
        <authorList>
            <person name="Goeker M."/>
        </authorList>
    </citation>
    <scope>NUCLEOTIDE SEQUENCE [LARGE SCALE GENOMIC DNA]</scope>
    <source>
        <strain evidence="5 6">DSM 21460</strain>
    </source>
</reference>
<dbReference type="Pfam" id="PF18560">
    <property type="entry name" value="Lectin_like"/>
    <property type="match status" value="1"/>
</dbReference>
<dbReference type="PROSITE" id="PS00139">
    <property type="entry name" value="THIOL_PROTEASE_CYS"/>
    <property type="match status" value="1"/>
</dbReference>
<dbReference type="Pfam" id="PF02368">
    <property type="entry name" value="Big_2"/>
    <property type="match status" value="1"/>
</dbReference>